<gene>
    <name evidence="1" type="ORF">L596_030327</name>
</gene>
<dbReference type="EMBL" id="AZBU02000014">
    <property type="protein sequence ID" value="TKR57653.1"/>
    <property type="molecule type" value="Genomic_DNA"/>
</dbReference>
<keyword evidence="2" id="KW-1185">Reference proteome</keyword>
<reference evidence="1 2" key="1">
    <citation type="journal article" date="2015" name="Genome Biol.">
        <title>Comparative genomics of Steinernema reveals deeply conserved gene regulatory networks.</title>
        <authorList>
            <person name="Dillman A.R."/>
            <person name="Macchietto M."/>
            <person name="Porter C.F."/>
            <person name="Rogers A."/>
            <person name="Williams B."/>
            <person name="Antoshechkin I."/>
            <person name="Lee M.M."/>
            <person name="Goodwin Z."/>
            <person name="Lu X."/>
            <person name="Lewis E.E."/>
            <person name="Goodrich-Blair H."/>
            <person name="Stock S.P."/>
            <person name="Adams B.J."/>
            <person name="Sternberg P.W."/>
            <person name="Mortazavi A."/>
        </authorList>
    </citation>
    <scope>NUCLEOTIDE SEQUENCE [LARGE SCALE GENOMIC DNA]</scope>
    <source>
        <strain evidence="1 2">ALL</strain>
    </source>
</reference>
<reference evidence="1 2" key="2">
    <citation type="journal article" date="2019" name="G3 (Bethesda)">
        <title>Hybrid Assembly of the Genome of the Entomopathogenic Nematode Steinernema carpocapsae Identifies the X-Chromosome.</title>
        <authorList>
            <person name="Serra L."/>
            <person name="Macchietto M."/>
            <person name="Macias-Munoz A."/>
            <person name="McGill C.J."/>
            <person name="Rodriguez I.M."/>
            <person name="Rodriguez B."/>
            <person name="Murad R."/>
            <person name="Mortazavi A."/>
        </authorList>
    </citation>
    <scope>NUCLEOTIDE SEQUENCE [LARGE SCALE GENOMIC DNA]</scope>
    <source>
        <strain evidence="1 2">ALL</strain>
    </source>
</reference>
<proteinExistence type="predicted"/>
<evidence type="ECO:0000313" key="1">
    <source>
        <dbReference type="EMBL" id="TKR57653.1"/>
    </source>
</evidence>
<sequence length="129" mass="14898">MITNAINPITPSKTTPIKCACEFTTSHKPVVIPTAASRRLFCFARGWDRSRFVNARAKKRRRFGRAEEDPRRSEQQCLLRILRLVLYYITFLRSFGSLCWQRCQNVSIAIQTNRRIASAISCFKQGGRD</sequence>
<dbReference type="Proteomes" id="UP000298663">
    <property type="component" value="Unassembled WGS sequence"/>
</dbReference>
<organism evidence="1 2">
    <name type="scientific">Steinernema carpocapsae</name>
    <name type="common">Entomopathogenic nematode</name>
    <dbReference type="NCBI Taxonomy" id="34508"/>
    <lineage>
        <taxon>Eukaryota</taxon>
        <taxon>Metazoa</taxon>
        <taxon>Ecdysozoa</taxon>
        <taxon>Nematoda</taxon>
        <taxon>Chromadorea</taxon>
        <taxon>Rhabditida</taxon>
        <taxon>Tylenchina</taxon>
        <taxon>Panagrolaimomorpha</taxon>
        <taxon>Strongyloidoidea</taxon>
        <taxon>Steinernematidae</taxon>
        <taxon>Steinernema</taxon>
    </lineage>
</organism>
<evidence type="ECO:0000313" key="2">
    <source>
        <dbReference type="Proteomes" id="UP000298663"/>
    </source>
</evidence>
<protein>
    <submittedName>
        <fullName evidence="1">Uncharacterized protein</fullName>
    </submittedName>
</protein>
<name>A0A4U5LP29_STECR</name>
<comment type="caution">
    <text evidence="1">The sequence shown here is derived from an EMBL/GenBank/DDBJ whole genome shotgun (WGS) entry which is preliminary data.</text>
</comment>
<dbReference type="AlphaFoldDB" id="A0A4U5LP29"/>
<accession>A0A4U5LP29</accession>